<accession>A0A3R7NP25</accession>
<dbReference type="GO" id="GO:0005737">
    <property type="term" value="C:cytoplasm"/>
    <property type="evidence" value="ECO:0007669"/>
    <property type="project" value="TreeGrafter"/>
</dbReference>
<gene>
    <name evidence="5" type="ORF">Tco025E_07039</name>
</gene>
<dbReference type="SMART" id="SM00220">
    <property type="entry name" value="S_TKc"/>
    <property type="match status" value="1"/>
</dbReference>
<keyword evidence="1" id="KW-0547">Nucleotide-binding</keyword>
<dbReference type="InterPro" id="IPR011009">
    <property type="entry name" value="Kinase-like_dom_sf"/>
</dbReference>
<dbReference type="GO" id="GO:0004674">
    <property type="term" value="F:protein serine/threonine kinase activity"/>
    <property type="evidence" value="ECO:0007669"/>
    <property type="project" value="TreeGrafter"/>
</dbReference>
<evidence type="ECO:0000256" key="1">
    <source>
        <dbReference type="ARBA" id="ARBA00022741"/>
    </source>
</evidence>
<keyword evidence="6" id="KW-1185">Reference proteome</keyword>
<comment type="caution">
    <text evidence="5">The sequence shown here is derived from an EMBL/GenBank/DDBJ whole genome shotgun (WGS) entry which is preliminary data.</text>
</comment>
<dbReference type="PANTHER" id="PTHR24346:SF77">
    <property type="entry name" value="SERINE THREONINE PROTEIN KINASE"/>
    <property type="match status" value="1"/>
</dbReference>
<dbReference type="RefSeq" id="XP_029225998.1">
    <property type="nucleotide sequence ID" value="XM_029373906.1"/>
</dbReference>
<dbReference type="Gene3D" id="3.30.200.20">
    <property type="entry name" value="Phosphorylase Kinase, domain 1"/>
    <property type="match status" value="1"/>
</dbReference>
<reference evidence="5 6" key="1">
    <citation type="journal article" date="2018" name="BMC Genomics">
        <title>Genomic comparison of Trypanosoma conorhini and Trypanosoma rangeli to Trypanosoma cruzi strains of high and low virulence.</title>
        <authorList>
            <person name="Bradwell K.R."/>
            <person name="Koparde V.N."/>
            <person name="Matveyev A.V."/>
            <person name="Serrano M.G."/>
            <person name="Alves J.M."/>
            <person name="Parikh H."/>
            <person name="Huang B."/>
            <person name="Lee V."/>
            <person name="Espinosa-Alvarez O."/>
            <person name="Ortiz P.A."/>
            <person name="Costa-Martins A.G."/>
            <person name="Teixeira M.M."/>
            <person name="Buck G.A."/>
        </authorList>
    </citation>
    <scope>NUCLEOTIDE SEQUENCE [LARGE SCALE GENOMIC DNA]</scope>
    <source>
        <strain evidence="5 6">025E</strain>
    </source>
</reference>
<dbReference type="GeneID" id="40320650"/>
<keyword evidence="5" id="KW-0808">Transferase</keyword>
<sequence length="341" mass="38126">MLSDDAIAHLSREELVEHLHKVQELLARGNSLTPEERRLWKPPPQSQQQHPVPRAGRNNSSFQVEPHVFVESVSSPHTSPRRFKRVWRVGDEAGPVSGARFSITSQDEFSIGNTHSGDTASLISLLSEMAGVQATTLPDAIPVASTGVPLSQRSQERASFSVSTTSFLPQRPARVTDKASLARNEQGVKCINHYQIIKELGRGTCGKVQLAYDTENEMLVAIKHVKRVDTQLRIGGQTNAQMQFTALQREIAVMKRLRHKNIVPLYEVIDDPDAKRLYLVMMFIDKGPIGRVNCTPTGSADEQVCTPIPKDELAWYARQILAGLEYLHKHKIVHRDIKPEN</sequence>
<dbReference type="Gene3D" id="1.10.510.10">
    <property type="entry name" value="Transferase(Phosphotransferase) domain 1"/>
    <property type="match status" value="1"/>
</dbReference>
<dbReference type="AlphaFoldDB" id="A0A3R7NP25"/>
<dbReference type="GO" id="GO:0035556">
    <property type="term" value="P:intracellular signal transduction"/>
    <property type="evidence" value="ECO:0007669"/>
    <property type="project" value="TreeGrafter"/>
</dbReference>
<dbReference type="PROSITE" id="PS50011">
    <property type="entry name" value="PROTEIN_KINASE_DOM"/>
    <property type="match status" value="1"/>
</dbReference>
<organism evidence="5 6">
    <name type="scientific">Trypanosoma conorhini</name>
    <dbReference type="NCBI Taxonomy" id="83891"/>
    <lineage>
        <taxon>Eukaryota</taxon>
        <taxon>Discoba</taxon>
        <taxon>Euglenozoa</taxon>
        <taxon>Kinetoplastea</taxon>
        <taxon>Metakinetoplastina</taxon>
        <taxon>Trypanosomatida</taxon>
        <taxon>Trypanosomatidae</taxon>
        <taxon>Trypanosoma</taxon>
    </lineage>
</organism>
<dbReference type="Proteomes" id="UP000284403">
    <property type="component" value="Unassembled WGS sequence"/>
</dbReference>
<keyword evidence="2" id="KW-0067">ATP-binding</keyword>
<feature type="region of interest" description="Disordered" evidence="3">
    <location>
        <begin position="33"/>
        <end position="60"/>
    </location>
</feature>
<dbReference type="Pfam" id="PF00069">
    <property type="entry name" value="Pkinase"/>
    <property type="match status" value="1"/>
</dbReference>
<dbReference type="EMBL" id="MKKU01000514">
    <property type="protein sequence ID" value="RNF09269.1"/>
    <property type="molecule type" value="Genomic_DNA"/>
</dbReference>
<evidence type="ECO:0000259" key="4">
    <source>
        <dbReference type="PROSITE" id="PS50011"/>
    </source>
</evidence>
<proteinExistence type="predicted"/>
<dbReference type="OrthoDB" id="68483at2759"/>
<feature type="domain" description="Protein kinase" evidence="4">
    <location>
        <begin position="194"/>
        <end position="341"/>
    </location>
</feature>
<evidence type="ECO:0000256" key="3">
    <source>
        <dbReference type="SAM" id="MobiDB-lite"/>
    </source>
</evidence>
<dbReference type="SUPFAM" id="SSF56112">
    <property type="entry name" value="Protein kinase-like (PK-like)"/>
    <property type="match status" value="1"/>
</dbReference>
<evidence type="ECO:0000313" key="6">
    <source>
        <dbReference type="Proteomes" id="UP000284403"/>
    </source>
</evidence>
<dbReference type="GO" id="GO:0005524">
    <property type="term" value="F:ATP binding"/>
    <property type="evidence" value="ECO:0007669"/>
    <property type="project" value="UniProtKB-KW"/>
</dbReference>
<evidence type="ECO:0000256" key="2">
    <source>
        <dbReference type="ARBA" id="ARBA00022840"/>
    </source>
</evidence>
<feature type="non-terminal residue" evidence="5">
    <location>
        <position position="341"/>
    </location>
</feature>
<dbReference type="InterPro" id="IPR000719">
    <property type="entry name" value="Prot_kinase_dom"/>
</dbReference>
<name>A0A3R7NP25_9TRYP</name>
<evidence type="ECO:0000313" key="5">
    <source>
        <dbReference type="EMBL" id="RNF09269.1"/>
    </source>
</evidence>
<protein>
    <recommendedName>
        <fullName evidence="4">Protein kinase domain-containing protein</fullName>
    </recommendedName>
</protein>
<dbReference type="PANTHER" id="PTHR24346">
    <property type="entry name" value="MAP/MICROTUBULE AFFINITY-REGULATING KINASE"/>
    <property type="match status" value="1"/>
</dbReference>